<evidence type="ECO:0000256" key="16">
    <source>
        <dbReference type="ARBA" id="ARBA00046528"/>
    </source>
</evidence>
<protein>
    <recommendedName>
        <fullName evidence="4">NADH dehydrogenase [ubiquinone] 1 beta subcomplex subunit 11, mitochondrial</fullName>
    </recommendedName>
    <alternativeName>
        <fullName evidence="15">Complex I-ESSS</fullName>
    </alternativeName>
    <alternativeName>
        <fullName evidence="14">NADH-ubiquinone oxidoreductase ESSS subunit</fullName>
    </alternativeName>
</protein>
<evidence type="ECO:0000256" key="5">
    <source>
        <dbReference type="ARBA" id="ARBA00022448"/>
    </source>
</evidence>
<evidence type="ECO:0000256" key="11">
    <source>
        <dbReference type="ARBA" id="ARBA00022989"/>
    </source>
</evidence>
<sequence>MATLLRSLSLQGRNLRALSKARPAKVIIVPLLNHKALISTSKKNKDVSASIEPMEKSMDLKRLTEHFENTDSKNEENYTSYGYEPGDRDTDWFYYNLIMFSVFTLGFCWGGFIFAYMPDYKMLDWCQREAFLELERREREGLPLVDPNYVNVDTIELPSDEELGEQEIII</sequence>
<organism evidence="18 19">
    <name type="scientific">Elysia crispata</name>
    <name type="common">lettuce slug</name>
    <dbReference type="NCBI Taxonomy" id="231223"/>
    <lineage>
        <taxon>Eukaryota</taxon>
        <taxon>Metazoa</taxon>
        <taxon>Spiralia</taxon>
        <taxon>Lophotrochozoa</taxon>
        <taxon>Mollusca</taxon>
        <taxon>Gastropoda</taxon>
        <taxon>Heterobranchia</taxon>
        <taxon>Euthyneura</taxon>
        <taxon>Panpulmonata</taxon>
        <taxon>Sacoglossa</taxon>
        <taxon>Placobranchoidea</taxon>
        <taxon>Plakobranchidae</taxon>
        <taxon>Elysia</taxon>
    </lineage>
</organism>
<accession>A0AAE1AS60</accession>
<dbReference type="EMBL" id="JAWDGP010001304">
    <property type="protein sequence ID" value="KAK3792982.1"/>
    <property type="molecule type" value="Genomic_DNA"/>
</dbReference>
<keyword evidence="8" id="KW-0999">Mitochondrion inner membrane</keyword>
<feature type="transmembrane region" description="Helical" evidence="17">
    <location>
        <begin position="92"/>
        <end position="117"/>
    </location>
</feature>
<evidence type="ECO:0000256" key="15">
    <source>
        <dbReference type="ARBA" id="ARBA00031387"/>
    </source>
</evidence>
<name>A0AAE1AS60_9GAST</name>
<proteinExistence type="inferred from homology"/>
<evidence type="ECO:0000256" key="12">
    <source>
        <dbReference type="ARBA" id="ARBA00023128"/>
    </source>
</evidence>
<evidence type="ECO:0000313" key="19">
    <source>
        <dbReference type="Proteomes" id="UP001283361"/>
    </source>
</evidence>
<dbReference type="Pfam" id="PF10183">
    <property type="entry name" value="ESSS"/>
    <property type="match status" value="1"/>
</dbReference>
<keyword evidence="10" id="KW-0249">Electron transport</keyword>
<keyword evidence="9" id="KW-0809">Transit peptide</keyword>
<evidence type="ECO:0000256" key="1">
    <source>
        <dbReference type="ARBA" id="ARBA00003195"/>
    </source>
</evidence>
<evidence type="ECO:0000256" key="17">
    <source>
        <dbReference type="SAM" id="Phobius"/>
    </source>
</evidence>
<keyword evidence="6" id="KW-0679">Respiratory chain</keyword>
<evidence type="ECO:0000256" key="13">
    <source>
        <dbReference type="ARBA" id="ARBA00023136"/>
    </source>
</evidence>
<dbReference type="Proteomes" id="UP001283361">
    <property type="component" value="Unassembled WGS sequence"/>
</dbReference>
<evidence type="ECO:0000256" key="14">
    <source>
        <dbReference type="ARBA" id="ARBA00030753"/>
    </source>
</evidence>
<comment type="similarity">
    <text evidence="3">Belongs to the complex I NDUFB11 subunit family.</text>
</comment>
<reference evidence="18" key="1">
    <citation type="journal article" date="2023" name="G3 (Bethesda)">
        <title>A reference genome for the long-term kleptoplast-retaining sea slug Elysia crispata morphotype clarki.</title>
        <authorList>
            <person name="Eastman K.E."/>
            <person name="Pendleton A.L."/>
            <person name="Shaikh M.A."/>
            <person name="Suttiyut T."/>
            <person name="Ogas R."/>
            <person name="Tomko P."/>
            <person name="Gavelis G."/>
            <person name="Widhalm J.R."/>
            <person name="Wisecaver J.H."/>
        </authorList>
    </citation>
    <scope>NUCLEOTIDE SEQUENCE</scope>
    <source>
        <strain evidence="18">ECLA1</strain>
    </source>
</reference>
<dbReference type="GO" id="GO:0005743">
    <property type="term" value="C:mitochondrial inner membrane"/>
    <property type="evidence" value="ECO:0007669"/>
    <property type="project" value="UniProtKB-SubCell"/>
</dbReference>
<keyword evidence="11 17" id="KW-1133">Transmembrane helix</keyword>
<keyword evidence="13 17" id="KW-0472">Membrane</keyword>
<keyword evidence="5" id="KW-0813">Transport</keyword>
<evidence type="ECO:0000256" key="8">
    <source>
        <dbReference type="ARBA" id="ARBA00022792"/>
    </source>
</evidence>
<evidence type="ECO:0000313" key="18">
    <source>
        <dbReference type="EMBL" id="KAK3792982.1"/>
    </source>
</evidence>
<dbReference type="InterPro" id="IPR019329">
    <property type="entry name" value="NADH_UbQ_OxRdtase_ESSS_su"/>
</dbReference>
<evidence type="ECO:0000256" key="7">
    <source>
        <dbReference type="ARBA" id="ARBA00022692"/>
    </source>
</evidence>
<keyword evidence="12" id="KW-0496">Mitochondrion</keyword>
<keyword evidence="19" id="KW-1185">Reference proteome</keyword>
<evidence type="ECO:0000256" key="6">
    <source>
        <dbReference type="ARBA" id="ARBA00022660"/>
    </source>
</evidence>
<evidence type="ECO:0000256" key="9">
    <source>
        <dbReference type="ARBA" id="ARBA00022946"/>
    </source>
</evidence>
<comment type="subunit">
    <text evidence="16">Complex I is composed of 45 different subunits. Interacts with BCAP31.</text>
</comment>
<evidence type="ECO:0000256" key="10">
    <source>
        <dbReference type="ARBA" id="ARBA00022982"/>
    </source>
</evidence>
<comment type="function">
    <text evidence="1">Accessory subunit of the mitochondrial membrane respiratory chain NADH dehydrogenase (Complex I), that is believed not to be involved in catalysis. Complex I functions in the transfer of electrons from NADH to the respiratory chain. The immediate electron acceptor for the enzyme is believed to be ubiquinone.</text>
</comment>
<evidence type="ECO:0000256" key="3">
    <source>
        <dbReference type="ARBA" id="ARBA00008915"/>
    </source>
</evidence>
<gene>
    <name evidence="18" type="ORF">RRG08_060674</name>
</gene>
<keyword evidence="7 17" id="KW-0812">Transmembrane</keyword>
<dbReference type="PANTHER" id="PTHR13327:SF0">
    <property type="entry name" value="NADH DEHYDROGENASE [UBIQUINONE] 1 BETA SUBCOMPLEX SUBUNIT 11, MITOCHONDRIAL"/>
    <property type="match status" value="1"/>
</dbReference>
<dbReference type="AlphaFoldDB" id="A0AAE1AS60"/>
<comment type="caution">
    <text evidence="18">The sequence shown here is derived from an EMBL/GenBank/DDBJ whole genome shotgun (WGS) entry which is preliminary data.</text>
</comment>
<evidence type="ECO:0000256" key="4">
    <source>
        <dbReference type="ARBA" id="ARBA00018632"/>
    </source>
</evidence>
<comment type="subcellular location">
    <subcellularLocation>
        <location evidence="2">Mitochondrion inner membrane</location>
        <topology evidence="2">Single-pass membrane protein</topology>
    </subcellularLocation>
</comment>
<evidence type="ECO:0000256" key="2">
    <source>
        <dbReference type="ARBA" id="ARBA00004434"/>
    </source>
</evidence>
<dbReference type="PANTHER" id="PTHR13327">
    <property type="entry name" value="NADH-UBIQUINONE OXIDOREDUCTASE ESSS SUBUNIT, MITOCHONDRIAL PRECURSOR"/>
    <property type="match status" value="1"/>
</dbReference>